<feature type="compositionally biased region" description="Gly residues" evidence="1">
    <location>
        <begin position="372"/>
        <end position="382"/>
    </location>
</feature>
<feature type="region of interest" description="Disordered" evidence="1">
    <location>
        <begin position="363"/>
        <end position="385"/>
    </location>
</feature>
<sequence length="993" mass="102787">MQSDFLYFKSLQKSSSVSSGVVTSVTGIRRQLLIAKNEALQVLEWRNTHSDTMSEQNGGTADWLEVVFEFQVHEKVEALKVLPCHNREHCEAEALDCLSSEASERILLVTSDFAAHVLTWDQNRKQFRTIACTVLSAKPHGDSPSDLPRHNGCTVSDPVIVEQSAGGALRSVLAGAFYNGILHIIGYPARFPIGGVEELDCVAVPFSQLAETPMGVRTTEQLLNVISMAFLPLPGGTNEEGRPLLAVLYESQGYLEQAVHLHCVAVDEPGGQLLPGPWVLRNVHPTTSLLRTFRSADPSVPSGVLAVSSRSCQLFTEASAGPVMSVEMEGIPTAMVELRPGSWIIGDSTGALWEVQPGGVPPARVSAAAAGRGEGGGSGSDGAGDPRLSAAETLLCLPIEDGTPGSGAGCIVFLGSHTGPSQVLRPAMSGSDPWQLLEPALEEGLSPINDAVLFEHPPGTGEQHLAVCGGSGHTGRFAIASLAAERSVLAEAGGCLPGAPRVFSVEAASGIGGPPGALLVLSSDSPESTAAMSFEDGCLAPCALPGLDEDSATLLVCSTDAGWIVQVTPREAAVLGRASGRRSSWSPPASRLTQACARGGRLLLASGSALHDLLVDEDSGKLLHVQSAELSRQISALAQLSLRSPGGQSLRAAAVGCWQDDCVSLLQAGELGGGPVASAALPQGQARSLLGRELTPGKTHLIAGTSCGLVAVYTVEAGQGDSIRLQLSCSVWAGNTPVDLVPLSLPGSRKPATREAAYALSSQDLLLRGGADGRVAALRVVGEGQAVSLARRAAGCGPLWPDARLGGPRRAPPPRAARRQPAPPVALVLDRQHARVLGVPQGEPVLCPRLRGRRRQRRRVAPPRAQGSARTGRPGPAPAQPQAAVGSLGGAAMHLVGSGEGAGVPGGRFGRQGVLAGAQLHREGGRLRRDCRRRSAQRLRHYAGGGGGGRLEPLGRRPARHAPDAVCVPVHGRGAAPAAAGGPPRGARAAAGR</sequence>
<dbReference type="InterPro" id="IPR015943">
    <property type="entry name" value="WD40/YVTN_repeat-like_dom_sf"/>
</dbReference>
<evidence type="ECO:0000256" key="1">
    <source>
        <dbReference type="SAM" id="MobiDB-lite"/>
    </source>
</evidence>
<dbReference type="Gene3D" id="2.130.10.10">
    <property type="entry name" value="YVTN repeat-like/Quinoprotein amine dehydrogenase"/>
    <property type="match status" value="2"/>
</dbReference>
<gene>
    <name evidence="2" type="ORF">TSPGSL018_8584</name>
</gene>
<accession>A0A061RCW9</accession>
<dbReference type="AlphaFoldDB" id="A0A061RCW9"/>
<feature type="region of interest" description="Disordered" evidence="1">
    <location>
        <begin position="843"/>
        <end position="885"/>
    </location>
</feature>
<feature type="region of interest" description="Disordered" evidence="1">
    <location>
        <begin position="973"/>
        <end position="993"/>
    </location>
</feature>
<feature type="compositionally biased region" description="Basic residues" evidence="1">
    <location>
        <begin position="850"/>
        <end position="861"/>
    </location>
</feature>
<dbReference type="InterPro" id="IPR050358">
    <property type="entry name" value="RSE1/DDB1/CFT1"/>
</dbReference>
<dbReference type="PANTHER" id="PTHR10644">
    <property type="entry name" value="DNA REPAIR/RNA PROCESSING CPSF FAMILY"/>
    <property type="match status" value="1"/>
</dbReference>
<dbReference type="EMBL" id="GBEZ01017884">
    <property type="protein sequence ID" value="JAC68495.1"/>
    <property type="molecule type" value="Transcribed_RNA"/>
</dbReference>
<organism evidence="2">
    <name type="scientific">Tetraselmis sp. GSL018</name>
    <dbReference type="NCBI Taxonomy" id="582737"/>
    <lineage>
        <taxon>Eukaryota</taxon>
        <taxon>Viridiplantae</taxon>
        <taxon>Chlorophyta</taxon>
        <taxon>core chlorophytes</taxon>
        <taxon>Chlorodendrophyceae</taxon>
        <taxon>Chlorodendrales</taxon>
        <taxon>Chlorodendraceae</taxon>
        <taxon>Tetraselmis</taxon>
    </lineage>
</organism>
<feature type="region of interest" description="Disordered" evidence="1">
    <location>
        <begin position="800"/>
        <end position="823"/>
    </location>
</feature>
<feature type="compositionally biased region" description="Low complexity" evidence="1">
    <location>
        <begin position="862"/>
        <end position="884"/>
    </location>
</feature>
<protein>
    <submittedName>
        <fullName evidence="2">Uncharacterized protein</fullName>
    </submittedName>
</protein>
<proteinExistence type="predicted"/>
<name>A0A061RCW9_9CHLO</name>
<reference evidence="2" key="1">
    <citation type="submission" date="2014-05" db="EMBL/GenBank/DDBJ databases">
        <title>The transcriptome of the halophilic microalga Tetraselmis sp. GSL018 isolated from the Great Salt Lake, Utah.</title>
        <authorList>
            <person name="Jinkerson R.E."/>
            <person name="D'Adamo S."/>
            <person name="Posewitz M.C."/>
        </authorList>
    </citation>
    <scope>NUCLEOTIDE SEQUENCE</scope>
    <source>
        <strain evidence="2">GSL018</strain>
    </source>
</reference>
<evidence type="ECO:0000313" key="2">
    <source>
        <dbReference type="EMBL" id="JAC68495.1"/>
    </source>
</evidence>